<feature type="region of interest" description="Disordered" evidence="1">
    <location>
        <begin position="1"/>
        <end position="25"/>
    </location>
</feature>
<evidence type="ECO:0000313" key="3">
    <source>
        <dbReference type="Proteomes" id="UP001187415"/>
    </source>
</evidence>
<accession>A0AA88IRH1</accession>
<evidence type="ECO:0000313" key="2">
    <source>
        <dbReference type="EMBL" id="KAK2819182.1"/>
    </source>
</evidence>
<keyword evidence="3" id="KW-1185">Reference proteome</keyword>
<feature type="compositionally biased region" description="Polar residues" evidence="1">
    <location>
        <begin position="1"/>
        <end position="20"/>
    </location>
</feature>
<dbReference type="EMBL" id="JAUPFM010000020">
    <property type="protein sequence ID" value="KAK2819182.1"/>
    <property type="molecule type" value="Genomic_DNA"/>
</dbReference>
<proteinExistence type="predicted"/>
<comment type="caution">
    <text evidence="2">The sequence shown here is derived from an EMBL/GenBank/DDBJ whole genome shotgun (WGS) entry which is preliminary data.</text>
</comment>
<evidence type="ECO:0000256" key="1">
    <source>
        <dbReference type="SAM" id="MobiDB-lite"/>
    </source>
</evidence>
<organism evidence="2 3">
    <name type="scientific">Channa striata</name>
    <name type="common">Snakehead murrel</name>
    <name type="synonym">Ophicephalus striatus</name>
    <dbReference type="NCBI Taxonomy" id="64152"/>
    <lineage>
        <taxon>Eukaryota</taxon>
        <taxon>Metazoa</taxon>
        <taxon>Chordata</taxon>
        <taxon>Craniata</taxon>
        <taxon>Vertebrata</taxon>
        <taxon>Euteleostomi</taxon>
        <taxon>Actinopterygii</taxon>
        <taxon>Neopterygii</taxon>
        <taxon>Teleostei</taxon>
        <taxon>Neoteleostei</taxon>
        <taxon>Acanthomorphata</taxon>
        <taxon>Anabantaria</taxon>
        <taxon>Anabantiformes</taxon>
        <taxon>Channoidei</taxon>
        <taxon>Channidae</taxon>
        <taxon>Channa</taxon>
    </lineage>
</organism>
<name>A0AA88IRH1_CHASR</name>
<dbReference type="AlphaFoldDB" id="A0AA88IRH1"/>
<reference evidence="2" key="1">
    <citation type="submission" date="2023-07" db="EMBL/GenBank/DDBJ databases">
        <title>Chromosome-level Genome Assembly of Striped Snakehead (Channa striata).</title>
        <authorList>
            <person name="Liu H."/>
        </authorList>
    </citation>
    <scope>NUCLEOTIDE SEQUENCE</scope>
    <source>
        <strain evidence="2">Gz</strain>
        <tissue evidence="2">Muscle</tissue>
    </source>
</reference>
<dbReference type="Proteomes" id="UP001187415">
    <property type="component" value="Unassembled WGS sequence"/>
</dbReference>
<sequence>MGAQTLPSPTIQSFSTTPGQSLGKREWEWEGKTQQGALSLLGDQYYAYGLTEPKGSEEIVLPDPYRPSETVCQHSRLSSHCSARQRLMCDLMPSIKPSCEIDFHRALHC</sequence>
<gene>
    <name evidence="2" type="ORF">Q5P01_024743</name>
</gene>
<protein>
    <submittedName>
        <fullName evidence="2">Uncharacterized protein</fullName>
    </submittedName>
</protein>